<gene>
    <name evidence="8" type="ORF">BCR42DRAFT_356194</name>
</gene>
<dbReference type="InterPro" id="IPR006671">
    <property type="entry name" value="Cyclin_N"/>
</dbReference>
<evidence type="ECO:0000259" key="6">
    <source>
        <dbReference type="SMART" id="SM00385"/>
    </source>
</evidence>
<dbReference type="AlphaFoldDB" id="A0A1X2I9L2"/>
<dbReference type="SMART" id="SM01332">
    <property type="entry name" value="Cyclin_C"/>
    <property type="match status" value="1"/>
</dbReference>
<dbReference type="FunFam" id="1.10.472.10:FF:000001">
    <property type="entry name" value="G2/mitotic-specific cyclin"/>
    <property type="match status" value="1"/>
</dbReference>
<feature type="compositionally biased region" description="Low complexity" evidence="5">
    <location>
        <begin position="249"/>
        <end position="297"/>
    </location>
</feature>
<feature type="domain" description="Cyclin-like" evidence="6">
    <location>
        <begin position="499"/>
        <end position="580"/>
    </location>
</feature>
<evidence type="ECO:0000313" key="8">
    <source>
        <dbReference type="EMBL" id="ORZ12227.1"/>
    </source>
</evidence>
<evidence type="ECO:0000256" key="3">
    <source>
        <dbReference type="ARBA" id="ARBA00023306"/>
    </source>
</evidence>
<dbReference type="SUPFAM" id="SSF47954">
    <property type="entry name" value="Cyclin-like"/>
    <property type="match status" value="2"/>
</dbReference>
<sequence>MFSGSDIQRTLGRNPKAGDVAGDENAVSMATKSKSLKNFSLGDGDSRKAALSTSTTHKPTVLGESKRGVMVDKSNYHDYNLAATTNNKDIALTNRQLQQPSESAHTQHKSVSSTTSSTTTATTRVLNQQTARQEAAAAEAATEAATLKDFFEDNKRRYKPTTPQGDEKKKMEPTPILPITVPDRMKPSLREKYLSSNSSSKRSSEGMYQRSERLLSSLKRQKYLDQLANDERKSSTQGKENVDPNATFSSSQAATKSTSSSSLQSHPPLPPTSSSSSPSPSSSHSASESTSTHHTTKPSFAAIESKDFQQAELSVDQQTYDEANKQEQLDDQRAQHNLLQNNQVSQNSDNTNDESNDPMLVAEYADEILNYLRATESDTLVDPGYISIQHEVTWRMRDVLIDWVIEVHYIFQLLPETLFLTVNIIDRFLSRRDVSMGKLQLVGIASLFVATKFEETISPPVKQYLFVTGDMVTEEELLKSERYILQILDFKLCYPNPFHFLRKSTMIGNFDVHIRFLAKYFMEITLIDHRFLGTPPSQVAASSLWLAIKILCKGGWTPELVKASGYTVQDVKPTVELILDYLSQPINDKSFYRKWSSRRMMRVSAFVRNWVQKFYG</sequence>
<feature type="compositionally biased region" description="Low complexity" evidence="5">
    <location>
        <begin position="110"/>
        <end position="123"/>
    </location>
</feature>
<dbReference type="Pfam" id="PF00134">
    <property type="entry name" value="Cyclin_N"/>
    <property type="match status" value="1"/>
</dbReference>
<dbReference type="Pfam" id="PF02984">
    <property type="entry name" value="Cyclin_C"/>
    <property type="match status" value="1"/>
</dbReference>
<dbReference type="InterPro" id="IPR004367">
    <property type="entry name" value="Cyclin_C-dom"/>
</dbReference>
<comment type="caution">
    <text evidence="8">The sequence shown here is derived from an EMBL/GenBank/DDBJ whole genome shotgun (WGS) entry which is preliminary data.</text>
</comment>
<name>A0A1X2I9L2_9FUNG</name>
<feature type="region of interest" description="Disordered" evidence="5">
    <location>
        <begin position="97"/>
        <end position="123"/>
    </location>
</feature>
<dbReference type="InterPro" id="IPR036915">
    <property type="entry name" value="Cyclin-like_sf"/>
</dbReference>
<dbReference type="SMART" id="SM00385">
    <property type="entry name" value="CYCLIN"/>
    <property type="match status" value="2"/>
</dbReference>
<organism evidence="8 9">
    <name type="scientific">Absidia repens</name>
    <dbReference type="NCBI Taxonomy" id="90262"/>
    <lineage>
        <taxon>Eukaryota</taxon>
        <taxon>Fungi</taxon>
        <taxon>Fungi incertae sedis</taxon>
        <taxon>Mucoromycota</taxon>
        <taxon>Mucoromycotina</taxon>
        <taxon>Mucoromycetes</taxon>
        <taxon>Mucorales</taxon>
        <taxon>Cunninghamellaceae</taxon>
        <taxon>Absidia</taxon>
    </lineage>
</organism>
<dbReference type="GO" id="GO:0051301">
    <property type="term" value="P:cell division"/>
    <property type="evidence" value="ECO:0007669"/>
    <property type="project" value="UniProtKB-KW"/>
</dbReference>
<dbReference type="Proteomes" id="UP000193560">
    <property type="component" value="Unassembled WGS sequence"/>
</dbReference>
<dbReference type="OrthoDB" id="5590282at2759"/>
<dbReference type="EMBL" id="MCGE01000019">
    <property type="protein sequence ID" value="ORZ12227.1"/>
    <property type="molecule type" value="Genomic_DNA"/>
</dbReference>
<evidence type="ECO:0000256" key="1">
    <source>
        <dbReference type="ARBA" id="ARBA00022618"/>
    </source>
</evidence>
<feature type="domain" description="Cyclin-like" evidence="6">
    <location>
        <begin position="402"/>
        <end position="486"/>
    </location>
</feature>
<evidence type="ECO:0000256" key="2">
    <source>
        <dbReference type="ARBA" id="ARBA00023127"/>
    </source>
</evidence>
<dbReference type="InterPro" id="IPR039361">
    <property type="entry name" value="Cyclin"/>
</dbReference>
<keyword evidence="2 4" id="KW-0195">Cyclin</keyword>
<dbReference type="InterPro" id="IPR013763">
    <property type="entry name" value="Cyclin-like_dom"/>
</dbReference>
<dbReference type="GO" id="GO:0016538">
    <property type="term" value="F:cyclin-dependent protein serine/threonine kinase regulator activity"/>
    <property type="evidence" value="ECO:0007669"/>
    <property type="project" value="InterPro"/>
</dbReference>
<proteinExistence type="inferred from homology"/>
<comment type="similarity">
    <text evidence="4">Belongs to the cyclin family.</text>
</comment>
<feature type="compositionally biased region" description="Polar residues" evidence="5">
    <location>
        <begin position="235"/>
        <end position="248"/>
    </location>
</feature>
<accession>A0A1X2I9L2</accession>
<reference evidence="8 9" key="1">
    <citation type="submission" date="2016-07" db="EMBL/GenBank/DDBJ databases">
        <title>Pervasive Adenine N6-methylation of Active Genes in Fungi.</title>
        <authorList>
            <consortium name="DOE Joint Genome Institute"/>
            <person name="Mondo S.J."/>
            <person name="Dannebaum R.O."/>
            <person name="Kuo R.C."/>
            <person name="Labutti K."/>
            <person name="Haridas S."/>
            <person name="Kuo A."/>
            <person name="Salamov A."/>
            <person name="Ahrendt S.R."/>
            <person name="Lipzen A."/>
            <person name="Sullivan W."/>
            <person name="Andreopoulos W.B."/>
            <person name="Clum A."/>
            <person name="Lindquist E."/>
            <person name="Daum C."/>
            <person name="Ramamoorthy G.K."/>
            <person name="Gryganskyi A."/>
            <person name="Culley D."/>
            <person name="Magnuson J.K."/>
            <person name="James T.Y."/>
            <person name="O'Malley M.A."/>
            <person name="Stajich J.E."/>
            <person name="Spatafora J.W."/>
            <person name="Visel A."/>
            <person name="Grigoriev I.V."/>
        </authorList>
    </citation>
    <scope>NUCLEOTIDE SEQUENCE [LARGE SCALE GENOMIC DNA]</scope>
    <source>
        <strain evidence="8 9">NRRL 1336</strain>
    </source>
</reference>
<keyword evidence="1" id="KW-0132">Cell division</keyword>
<dbReference type="GO" id="GO:0044772">
    <property type="term" value="P:mitotic cell cycle phase transition"/>
    <property type="evidence" value="ECO:0007669"/>
    <property type="project" value="InterPro"/>
</dbReference>
<keyword evidence="3" id="KW-0131">Cell cycle</keyword>
<keyword evidence="9" id="KW-1185">Reference proteome</keyword>
<dbReference type="PROSITE" id="PS00292">
    <property type="entry name" value="CYCLINS"/>
    <property type="match status" value="1"/>
</dbReference>
<feature type="compositionally biased region" description="Polar residues" evidence="5">
    <location>
        <begin position="28"/>
        <end position="38"/>
    </location>
</feature>
<evidence type="ECO:0000256" key="4">
    <source>
        <dbReference type="RuleBase" id="RU000383"/>
    </source>
</evidence>
<feature type="region of interest" description="Disordered" evidence="5">
    <location>
        <begin position="1"/>
        <end position="66"/>
    </location>
</feature>
<protein>
    <submittedName>
        <fullName evidence="8">Cyclin-like protein</fullName>
    </submittedName>
</protein>
<dbReference type="InterPro" id="IPR048258">
    <property type="entry name" value="Cyclins_cyclin-box"/>
</dbReference>
<dbReference type="PANTHER" id="PTHR10177">
    <property type="entry name" value="CYCLINS"/>
    <property type="match status" value="1"/>
</dbReference>
<feature type="domain" description="Cyclin C-terminal" evidence="7">
    <location>
        <begin position="495"/>
        <end position="609"/>
    </location>
</feature>
<feature type="compositionally biased region" description="Basic and acidic residues" evidence="5">
    <location>
        <begin position="183"/>
        <end position="193"/>
    </location>
</feature>
<evidence type="ECO:0000259" key="7">
    <source>
        <dbReference type="SMART" id="SM01332"/>
    </source>
</evidence>
<evidence type="ECO:0000256" key="5">
    <source>
        <dbReference type="SAM" id="MobiDB-lite"/>
    </source>
</evidence>
<dbReference type="Gene3D" id="1.10.472.10">
    <property type="entry name" value="Cyclin-like"/>
    <property type="match status" value="2"/>
</dbReference>
<feature type="region of interest" description="Disordered" evidence="5">
    <location>
        <begin position="147"/>
        <end position="210"/>
    </location>
</feature>
<feature type="region of interest" description="Disordered" evidence="5">
    <location>
        <begin position="229"/>
        <end position="297"/>
    </location>
</feature>
<dbReference type="STRING" id="90262.A0A1X2I9L2"/>
<evidence type="ECO:0000313" key="9">
    <source>
        <dbReference type="Proteomes" id="UP000193560"/>
    </source>
</evidence>